<accession>A0ABW5TQW8</accession>
<evidence type="ECO:0000259" key="1">
    <source>
        <dbReference type="Pfam" id="PF00535"/>
    </source>
</evidence>
<dbReference type="InterPro" id="IPR001173">
    <property type="entry name" value="Glyco_trans_2-like"/>
</dbReference>
<dbReference type="EMBL" id="JBHULV010000024">
    <property type="protein sequence ID" value="MFD2731647.1"/>
    <property type="molecule type" value="Genomic_DNA"/>
</dbReference>
<dbReference type="PANTHER" id="PTHR10859:SF114">
    <property type="entry name" value="DOLICHOL-PHOSPHATE MANNOSYLTRANSFERASE"/>
    <property type="match status" value="1"/>
</dbReference>
<organism evidence="2 3">
    <name type="scientific">Pedobacter alpinus</name>
    <dbReference type="NCBI Taxonomy" id="1590643"/>
    <lineage>
        <taxon>Bacteria</taxon>
        <taxon>Pseudomonadati</taxon>
        <taxon>Bacteroidota</taxon>
        <taxon>Sphingobacteriia</taxon>
        <taxon>Sphingobacteriales</taxon>
        <taxon>Sphingobacteriaceae</taxon>
        <taxon>Pedobacter</taxon>
    </lineage>
</organism>
<dbReference type="SUPFAM" id="SSF53448">
    <property type="entry name" value="Nucleotide-diphospho-sugar transferases"/>
    <property type="match status" value="1"/>
</dbReference>
<reference evidence="3" key="1">
    <citation type="journal article" date="2019" name="Int. J. Syst. Evol. Microbiol.">
        <title>The Global Catalogue of Microorganisms (GCM) 10K type strain sequencing project: providing services to taxonomists for standard genome sequencing and annotation.</title>
        <authorList>
            <consortium name="The Broad Institute Genomics Platform"/>
            <consortium name="The Broad Institute Genome Sequencing Center for Infectious Disease"/>
            <person name="Wu L."/>
            <person name="Ma J."/>
        </authorList>
    </citation>
    <scope>NUCLEOTIDE SEQUENCE [LARGE SCALE GENOMIC DNA]</scope>
    <source>
        <strain evidence="3">KCTC 42456</strain>
    </source>
</reference>
<keyword evidence="3" id="KW-1185">Reference proteome</keyword>
<name>A0ABW5TQW8_9SPHI</name>
<dbReference type="Gene3D" id="3.90.550.10">
    <property type="entry name" value="Spore Coat Polysaccharide Biosynthesis Protein SpsA, Chain A"/>
    <property type="match status" value="1"/>
</dbReference>
<comment type="caution">
    <text evidence="2">The sequence shown here is derived from an EMBL/GenBank/DDBJ whole genome shotgun (WGS) entry which is preliminary data.</text>
</comment>
<dbReference type="CDD" id="cd04179">
    <property type="entry name" value="DPM_DPG-synthase_like"/>
    <property type="match status" value="1"/>
</dbReference>
<dbReference type="Pfam" id="PF00535">
    <property type="entry name" value="Glycos_transf_2"/>
    <property type="match status" value="1"/>
</dbReference>
<dbReference type="InterPro" id="IPR029044">
    <property type="entry name" value="Nucleotide-diphossugar_trans"/>
</dbReference>
<evidence type="ECO:0000313" key="3">
    <source>
        <dbReference type="Proteomes" id="UP001597546"/>
    </source>
</evidence>
<dbReference type="RefSeq" id="WP_379045627.1">
    <property type="nucleotide sequence ID" value="NZ_JBHSKW010000056.1"/>
</dbReference>
<evidence type="ECO:0000313" key="2">
    <source>
        <dbReference type="EMBL" id="MFD2731647.1"/>
    </source>
</evidence>
<protein>
    <submittedName>
        <fullName evidence="2">Glycosyltransferase family 2 protein</fullName>
    </submittedName>
</protein>
<proteinExistence type="predicted"/>
<dbReference type="Proteomes" id="UP001597546">
    <property type="component" value="Unassembled WGS sequence"/>
</dbReference>
<feature type="domain" description="Glycosyltransferase 2-like" evidence="1">
    <location>
        <begin position="6"/>
        <end position="167"/>
    </location>
</feature>
<sequence length="236" mass="26402">MKKLLVIIPCYNEEDSIEALLKQLQALNLSPKWHLEIAVVNDCSKDKTLEKVAPFNIHLIDLPINLGIGGAVQSGLKFAYANNFDFAVQMDGDGQHPPQELIKLLNASETTAANLIIGSRFIEKTGFQSSFIRRIGINYFHILNKIFTGKSIYDSTSGFRLFDKKAIALTVKNYPDEYPEPETLVLFAKAGLKIHETPVIMAARMAGESSINSTASVYYCFKVTLAMFFTFIRKIQ</sequence>
<dbReference type="PANTHER" id="PTHR10859">
    <property type="entry name" value="GLYCOSYL TRANSFERASE"/>
    <property type="match status" value="1"/>
</dbReference>
<gene>
    <name evidence="2" type="ORF">ACFSSE_08000</name>
</gene>